<dbReference type="EMBL" id="KV621723">
    <property type="protein sequence ID" value="OPL19648.1"/>
    <property type="molecule type" value="Genomic_DNA"/>
</dbReference>
<evidence type="ECO:0000313" key="1">
    <source>
        <dbReference type="EMBL" id="OPL19648.1"/>
    </source>
</evidence>
<reference evidence="1 2" key="1">
    <citation type="journal article" date="2016" name="PLoS ONE">
        <title>A First Insight into the Genome of the Filter-Feeder Mussel Mytilus galloprovincialis.</title>
        <authorList>
            <person name="Murgarella M."/>
            <person name="Puiu D."/>
            <person name="Novoa B."/>
            <person name="Figueras A."/>
            <person name="Posada D."/>
            <person name="Canchaya C."/>
        </authorList>
    </citation>
    <scope>NUCLEOTIDE SEQUENCE [LARGE SCALE GENOMIC DNA]</scope>
    <source>
        <tissue evidence="1">Muscle</tissue>
    </source>
</reference>
<proteinExistence type="predicted"/>
<organism evidence="1 2">
    <name type="scientific">Mytilus galloprovincialis</name>
    <name type="common">Mediterranean mussel</name>
    <dbReference type="NCBI Taxonomy" id="29158"/>
    <lineage>
        <taxon>Eukaryota</taxon>
        <taxon>Metazoa</taxon>
        <taxon>Spiralia</taxon>
        <taxon>Lophotrochozoa</taxon>
        <taxon>Mollusca</taxon>
        <taxon>Bivalvia</taxon>
        <taxon>Autobranchia</taxon>
        <taxon>Pteriomorphia</taxon>
        <taxon>Mytilida</taxon>
        <taxon>Mytiloidea</taxon>
        <taxon>Mytilidae</taxon>
        <taxon>Mytilinae</taxon>
        <taxon>Mytilus</taxon>
    </lineage>
</organism>
<sequence>AAVGVKFNNKCLQVISQFCQDLQTLCICGTEIDMNGLVLIVTEDTMVAVCRLGLHNLQQIYFNFTPVEAKAILQLYKSSKHLQKIQIVLDISCFDLKGEYKEEQKMKKYADMVKNL</sequence>
<dbReference type="Proteomes" id="UP000266721">
    <property type="component" value="Unassembled WGS sequence"/>
</dbReference>
<dbReference type="InterPro" id="IPR032675">
    <property type="entry name" value="LRR_dom_sf"/>
</dbReference>
<protein>
    <submittedName>
        <fullName evidence="1">Uncharacterized protein</fullName>
    </submittedName>
</protein>
<evidence type="ECO:0000313" key="2">
    <source>
        <dbReference type="Proteomes" id="UP000266721"/>
    </source>
</evidence>
<keyword evidence="2" id="KW-1185">Reference proteome</keyword>
<dbReference type="Gene3D" id="3.80.10.10">
    <property type="entry name" value="Ribonuclease Inhibitor"/>
    <property type="match status" value="1"/>
</dbReference>
<dbReference type="AlphaFoldDB" id="A0A3R5TKL1"/>
<feature type="non-terminal residue" evidence="1">
    <location>
        <position position="1"/>
    </location>
</feature>
<gene>
    <name evidence="1" type="ORF">AM593_08633</name>
</gene>
<accession>A0A3R5TKL1</accession>
<feature type="non-terminal residue" evidence="1">
    <location>
        <position position="116"/>
    </location>
</feature>
<name>A0A3R5TKL1_MYTGA</name>